<gene>
    <name evidence="1" type="ORF">DQQ10_05980</name>
</gene>
<dbReference type="AlphaFoldDB" id="A0A364Y5F3"/>
<protein>
    <submittedName>
        <fullName evidence="1">Uncharacterized protein</fullName>
    </submittedName>
</protein>
<organism evidence="1 2">
    <name type="scientific">Pseudochryseolinea flava</name>
    <dbReference type="NCBI Taxonomy" id="2059302"/>
    <lineage>
        <taxon>Bacteria</taxon>
        <taxon>Pseudomonadati</taxon>
        <taxon>Bacteroidota</taxon>
        <taxon>Cytophagia</taxon>
        <taxon>Cytophagales</taxon>
        <taxon>Fulvivirgaceae</taxon>
        <taxon>Pseudochryseolinea</taxon>
    </lineage>
</organism>
<evidence type="ECO:0000313" key="1">
    <source>
        <dbReference type="EMBL" id="RAW02099.1"/>
    </source>
</evidence>
<sequence length="59" mass="6304">MSVIEAASADLLHLASHFVLSHGVEQVSAQEGLQGLVHDCAYDAYADTANTINKAIFFI</sequence>
<name>A0A364Y5F3_9BACT</name>
<dbReference type="Proteomes" id="UP000251889">
    <property type="component" value="Unassembled WGS sequence"/>
</dbReference>
<proteinExistence type="predicted"/>
<dbReference type="EMBL" id="QMFY01000002">
    <property type="protein sequence ID" value="RAW02099.1"/>
    <property type="molecule type" value="Genomic_DNA"/>
</dbReference>
<accession>A0A364Y5F3</accession>
<comment type="caution">
    <text evidence="1">The sequence shown here is derived from an EMBL/GenBank/DDBJ whole genome shotgun (WGS) entry which is preliminary data.</text>
</comment>
<keyword evidence="2" id="KW-1185">Reference proteome</keyword>
<evidence type="ECO:0000313" key="2">
    <source>
        <dbReference type="Proteomes" id="UP000251889"/>
    </source>
</evidence>
<reference evidence="1 2" key="1">
    <citation type="submission" date="2018-06" db="EMBL/GenBank/DDBJ databases">
        <title>Chryseolinea flavus sp. nov., a member of the phylum Bacteroidetes isolated from soil.</title>
        <authorList>
            <person name="Li Y."/>
            <person name="Wang J."/>
        </authorList>
    </citation>
    <scope>NUCLEOTIDE SEQUENCE [LARGE SCALE GENOMIC DNA]</scope>
    <source>
        <strain evidence="1 2">SDU1-6</strain>
    </source>
</reference>